<feature type="region of interest" description="Disordered" evidence="2">
    <location>
        <begin position="190"/>
        <end position="242"/>
    </location>
</feature>
<dbReference type="EMBL" id="BAAATA010000030">
    <property type="protein sequence ID" value="GAA2501708.1"/>
    <property type="molecule type" value="Genomic_DNA"/>
</dbReference>
<feature type="compositionally biased region" description="Basic and acidic residues" evidence="2">
    <location>
        <begin position="293"/>
        <end position="311"/>
    </location>
</feature>
<evidence type="ECO:0000313" key="3">
    <source>
        <dbReference type="EMBL" id="GAA2501708.1"/>
    </source>
</evidence>
<name>A0ABN3MGG6_9ACTN</name>
<feature type="region of interest" description="Disordered" evidence="2">
    <location>
        <begin position="293"/>
        <end position="335"/>
    </location>
</feature>
<comment type="caution">
    <text evidence="3">The sequence shown here is derived from an EMBL/GenBank/DDBJ whole genome shotgun (WGS) entry which is preliminary data.</text>
</comment>
<gene>
    <name evidence="3" type="ORF">GCM10010406_42760</name>
</gene>
<reference evidence="3 4" key="1">
    <citation type="journal article" date="2019" name="Int. J. Syst. Evol. Microbiol.">
        <title>The Global Catalogue of Microorganisms (GCM) 10K type strain sequencing project: providing services to taxonomists for standard genome sequencing and annotation.</title>
        <authorList>
            <consortium name="The Broad Institute Genomics Platform"/>
            <consortium name="The Broad Institute Genome Sequencing Center for Infectious Disease"/>
            <person name="Wu L."/>
            <person name="Ma J."/>
        </authorList>
    </citation>
    <scope>NUCLEOTIDE SEQUENCE [LARGE SCALE GENOMIC DNA]</scope>
    <source>
        <strain evidence="3 4">JCM 6307</strain>
    </source>
</reference>
<keyword evidence="4" id="KW-1185">Reference proteome</keyword>
<evidence type="ECO:0000256" key="2">
    <source>
        <dbReference type="SAM" id="MobiDB-lite"/>
    </source>
</evidence>
<accession>A0ABN3MGG6</accession>
<keyword evidence="1" id="KW-0175">Coiled coil</keyword>
<evidence type="ECO:0000313" key="4">
    <source>
        <dbReference type="Proteomes" id="UP001501358"/>
    </source>
</evidence>
<feature type="compositionally biased region" description="Basic and acidic residues" evidence="2">
    <location>
        <begin position="318"/>
        <end position="335"/>
    </location>
</feature>
<evidence type="ECO:0008006" key="5">
    <source>
        <dbReference type="Google" id="ProtNLM"/>
    </source>
</evidence>
<proteinExistence type="predicted"/>
<organism evidence="3 4">
    <name type="scientific">Streptomyces thermolineatus</name>
    <dbReference type="NCBI Taxonomy" id="44033"/>
    <lineage>
        <taxon>Bacteria</taxon>
        <taxon>Bacillati</taxon>
        <taxon>Actinomycetota</taxon>
        <taxon>Actinomycetes</taxon>
        <taxon>Kitasatosporales</taxon>
        <taxon>Streptomycetaceae</taxon>
        <taxon>Streptomyces</taxon>
    </lineage>
</organism>
<dbReference type="Proteomes" id="UP001501358">
    <property type="component" value="Unassembled WGS sequence"/>
</dbReference>
<feature type="coiled-coil region" evidence="1">
    <location>
        <begin position="58"/>
        <end position="113"/>
    </location>
</feature>
<feature type="compositionally biased region" description="Basic and acidic residues" evidence="2">
    <location>
        <begin position="200"/>
        <end position="220"/>
    </location>
</feature>
<sequence length="335" mass="36225">MTLACAVAAWLVEDPAGLRALVAVGLATAVACVLWTTRTAREAERKIHRITVARTRDEWRTEERIAELEIDLEEAREIRAGLERRLRAKRSELARLRGDHAALLRRYATAESERARALESSRTSATGPVAGLVQSVAAGPVPQASADVHVPSTALALRSGPAPASSAESAAPLDPAAFRRAADALRHMARNAARQQALRTVEEARRRDAEEQRHGDEPRGRHAQGSRPPAADRPALPVRTQRTGPAVAIVPAGHRADRERRPTPGGFDFFGLNKQAAGVGRDLADVVGDEAYAEHERSLDDGGRDRAHGADPEVIDLTAHDETEQIDVRPLRALS</sequence>
<evidence type="ECO:0000256" key="1">
    <source>
        <dbReference type="SAM" id="Coils"/>
    </source>
</evidence>
<dbReference type="RefSeq" id="WP_344384811.1">
    <property type="nucleotide sequence ID" value="NZ_BAAATA010000030.1"/>
</dbReference>
<protein>
    <recommendedName>
        <fullName evidence="5">Secreted protein</fullName>
    </recommendedName>
</protein>